<dbReference type="OrthoDB" id="7870801at2"/>
<evidence type="ECO:0000313" key="3">
    <source>
        <dbReference type="Proteomes" id="UP000248925"/>
    </source>
</evidence>
<reference evidence="2 3" key="1">
    <citation type="journal article" date="2018" name="Sci. Rep.">
        <title>Rhizobium tumorigenes sp. nov., a novel plant tumorigenic bacterium isolated from cane gall tumors on thornless blackberry.</title>
        <authorList>
            <person name="Kuzmanovi N."/>
            <person name="Smalla K."/>
            <person name="Gronow S."/>
            <person name="PuBawska J."/>
        </authorList>
    </citation>
    <scope>NUCLEOTIDE SEQUENCE [LARGE SCALE GENOMIC DNA]</scope>
    <source>
        <strain evidence="2 3">CCBAU 85046</strain>
    </source>
</reference>
<feature type="chain" id="PRO_5016072744" evidence="1">
    <location>
        <begin position="20"/>
        <end position="104"/>
    </location>
</feature>
<sequence>MKKMILLAAFAMLASNAMAMSRHDSSSLTCSAIHDKIAQEGSIVLRYPSHRDPNLMMYNRYVANSMSCIGQGSMSSATVPTRDDPNCKVRMCNPVTGKGPNKNH</sequence>
<dbReference type="AlphaFoldDB" id="A0A2W4D577"/>
<gene>
    <name evidence="2" type="ORF">CPY51_02920</name>
</gene>
<evidence type="ECO:0000256" key="1">
    <source>
        <dbReference type="SAM" id="SignalP"/>
    </source>
</evidence>
<name>A0A2W4D577_9HYPH</name>
<proteinExistence type="predicted"/>
<dbReference type="EMBL" id="PCDP01000001">
    <property type="protein sequence ID" value="PZM17195.1"/>
    <property type="molecule type" value="Genomic_DNA"/>
</dbReference>
<protein>
    <submittedName>
        <fullName evidence="2">Uncharacterized protein</fullName>
    </submittedName>
</protein>
<accession>A0A2W4D577</accession>
<dbReference type="RefSeq" id="WP_111158523.1">
    <property type="nucleotide sequence ID" value="NZ_PCDP01000001.1"/>
</dbReference>
<organism evidence="2 3">
    <name type="scientific">Rhizobium tubonense</name>
    <dbReference type="NCBI Taxonomy" id="484088"/>
    <lineage>
        <taxon>Bacteria</taxon>
        <taxon>Pseudomonadati</taxon>
        <taxon>Pseudomonadota</taxon>
        <taxon>Alphaproteobacteria</taxon>
        <taxon>Hyphomicrobiales</taxon>
        <taxon>Rhizobiaceae</taxon>
        <taxon>Rhizobium/Agrobacterium group</taxon>
        <taxon>Rhizobium</taxon>
    </lineage>
</organism>
<evidence type="ECO:0000313" key="2">
    <source>
        <dbReference type="EMBL" id="PZM17195.1"/>
    </source>
</evidence>
<keyword evidence="1" id="KW-0732">Signal</keyword>
<dbReference type="Proteomes" id="UP000248925">
    <property type="component" value="Unassembled WGS sequence"/>
</dbReference>
<feature type="signal peptide" evidence="1">
    <location>
        <begin position="1"/>
        <end position="19"/>
    </location>
</feature>
<keyword evidence="3" id="KW-1185">Reference proteome</keyword>
<comment type="caution">
    <text evidence="2">The sequence shown here is derived from an EMBL/GenBank/DDBJ whole genome shotgun (WGS) entry which is preliminary data.</text>
</comment>